<dbReference type="GO" id="GO:0046872">
    <property type="term" value="F:metal ion binding"/>
    <property type="evidence" value="ECO:0007669"/>
    <property type="project" value="UniProtKB-KW"/>
</dbReference>
<proteinExistence type="predicted"/>
<evidence type="ECO:0000256" key="1">
    <source>
        <dbReference type="ARBA" id="ARBA00001968"/>
    </source>
</evidence>
<sequence length="259" mass="29540">MDCIHQFLSVIWNTQVLFLNNTVPKVGQLDLILNFYKLEHTAHFWRNLHVAPDTFDARLGHFGNAASVESIAQWAGCSASTVVVWEKEAAQNWVEEQSCLAWHGGYCMVDRMLVPLSDKPGMHGKAYFDCSMHDATAFELSDMAKDPTAWFTNHKWVWADSAYALQPWCIVPYKKPHSLIQNNKTFNYYLLKIQIKSEHTMGMLKGHFSSLCGLHQQITSVCDHLLALKWVEICLVLHNAILDIKQGCEDEDAFTAHML</sequence>
<keyword evidence="2" id="KW-0479">Metal-binding</keyword>
<name>A0A9P6DVN5_9AGAM</name>
<reference evidence="4" key="1">
    <citation type="journal article" date="2020" name="Nat. Commun.">
        <title>Large-scale genome sequencing of mycorrhizal fungi provides insights into the early evolution of symbiotic traits.</title>
        <authorList>
            <person name="Miyauchi S."/>
            <person name="Kiss E."/>
            <person name="Kuo A."/>
            <person name="Drula E."/>
            <person name="Kohler A."/>
            <person name="Sanchez-Garcia M."/>
            <person name="Morin E."/>
            <person name="Andreopoulos B."/>
            <person name="Barry K.W."/>
            <person name="Bonito G."/>
            <person name="Buee M."/>
            <person name="Carver A."/>
            <person name="Chen C."/>
            <person name="Cichocki N."/>
            <person name="Clum A."/>
            <person name="Culley D."/>
            <person name="Crous P.W."/>
            <person name="Fauchery L."/>
            <person name="Girlanda M."/>
            <person name="Hayes R.D."/>
            <person name="Keri Z."/>
            <person name="LaButti K."/>
            <person name="Lipzen A."/>
            <person name="Lombard V."/>
            <person name="Magnuson J."/>
            <person name="Maillard F."/>
            <person name="Murat C."/>
            <person name="Nolan M."/>
            <person name="Ohm R.A."/>
            <person name="Pangilinan J."/>
            <person name="Pereira M.F."/>
            <person name="Perotto S."/>
            <person name="Peter M."/>
            <person name="Pfister S."/>
            <person name="Riley R."/>
            <person name="Sitrit Y."/>
            <person name="Stielow J.B."/>
            <person name="Szollosi G."/>
            <person name="Zifcakova L."/>
            <person name="Stursova M."/>
            <person name="Spatafora J.W."/>
            <person name="Tedersoo L."/>
            <person name="Vaario L.M."/>
            <person name="Yamada A."/>
            <person name="Yan M."/>
            <person name="Wang P."/>
            <person name="Xu J."/>
            <person name="Bruns T."/>
            <person name="Baldrian P."/>
            <person name="Vilgalys R."/>
            <person name="Dunand C."/>
            <person name="Henrissat B."/>
            <person name="Grigoriev I.V."/>
            <person name="Hibbett D."/>
            <person name="Nagy L.G."/>
            <person name="Martin F.M."/>
        </authorList>
    </citation>
    <scope>NUCLEOTIDE SEQUENCE</scope>
    <source>
        <strain evidence="4">UP504</strain>
    </source>
</reference>
<comment type="caution">
    <text evidence="4">The sequence shown here is derived from an EMBL/GenBank/DDBJ whole genome shotgun (WGS) entry which is preliminary data.</text>
</comment>
<gene>
    <name evidence="4" type="ORF">BS47DRAFT_1362890</name>
</gene>
<comment type="cofactor">
    <cofactor evidence="1">
        <name>a divalent metal cation</name>
        <dbReference type="ChEBI" id="CHEBI:60240"/>
    </cofactor>
</comment>
<protein>
    <recommendedName>
        <fullName evidence="3">DDE Tnp4 domain-containing protein</fullName>
    </recommendedName>
</protein>
<dbReference type="AlphaFoldDB" id="A0A9P6DVN5"/>
<evidence type="ECO:0000256" key="2">
    <source>
        <dbReference type="ARBA" id="ARBA00022723"/>
    </source>
</evidence>
<dbReference type="InterPro" id="IPR027806">
    <property type="entry name" value="HARBI1_dom"/>
</dbReference>
<evidence type="ECO:0000313" key="5">
    <source>
        <dbReference type="Proteomes" id="UP000886523"/>
    </source>
</evidence>
<dbReference type="Proteomes" id="UP000886523">
    <property type="component" value="Unassembled WGS sequence"/>
</dbReference>
<organism evidence="4 5">
    <name type="scientific">Hydnum rufescens UP504</name>
    <dbReference type="NCBI Taxonomy" id="1448309"/>
    <lineage>
        <taxon>Eukaryota</taxon>
        <taxon>Fungi</taxon>
        <taxon>Dikarya</taxon>
        <taxon>Basidiomycota</taxon>
        <taxon>Agaricomycotina</taxon>
        <taxon>Agaricomycetes</taxon>
        <taxon>Cantharellales</taxon>
        <taxon>Hydnaceae</taxon>
        <taxon>Hydnum</taxon>
    </lineage>
</organism>
<accession>A0A9P6DVN5</accession>
<evidence type="ECO:0000259" key="3">
    <source>
        <dbReference type="Pfam" id="PF13359"/>
    </source>
</evidence>
<dbReference type="OrthoDB" id="2649667at2759"/>
<feature type="domain" description="DDE Tnp4" evidence="3">
    <location>
        <begin position="129"/>
        <end position="239"/>
    </location>
</feature>
<dbReference type="EMBL" id="MU128981">
    <property type="protein sequence ID" value="KAF9512859.1"/>
    <property type="molecule type" value="Genomic_DNA"/>
</dbReference>
<dbReference type="Pfam" id="PF13359">
    <property type="entry name" value="DDE_Tnp_4"/>
    <property type="match status" value="1"/>
</dbReference>
<keyword evidence="5" id="KW-1185">Reference proteome</keyword>
<evidence type="ECO:0000313" key="4">
    <source>
        <dbReference type="EMBL" id="KAF9512859.1"/>
    </source>
</evidence>